<reference evidence="1" key="1">
    <citation type="journal article" date="2015" name="Nature">
        <title>Complex archaea that bridge the gap between prokaryotes and eukaryotes.</title>
        <authorList>
            <person name="Spang A."/>
            <person name="Saw J.H."/>
            <person name="Jorgensen S.L."/>
            <person name="Zaremba-Niedzwiedzka K."/>
            <person name="Martijn J."/>
            <person name="Lind A.E."/>
            <person name="van Eijk R."/>
            <person name="Schleper C."/>
            <person name="Guy L."/>
            <person name="Ettema T.J."/>
        </authorList>
    </citation>
    <scope>NUCLEOTIDE SEQUENCE</scope>
</reference>
<protein>
    <submittedName>
        <fullName evidence="1">Uncharacterized protein</fullName>
    </submittedName>
</protein>
<proteinExistence type="predicted"/>
<accession>A0A0F8XHH9</accession>
<gene>
    <name evidence="1" type="ORF">LCGC14_2610520</name>
</gene>
<dbReference type="AlphaFoldDB" id="A0A0F8XHH9"/>
<name>A0A0F8XHH9_9ZZZZ</name>
<comment type="caution">
    <text evidence="1">The sequence shown here is derived from an EMBL/GenBank/DDBJ whole genome shotgun (WGS) entry which is preliminary data.</text>
</comment>
<dbReference type="EMBL" id="LAZR01070386">
    <property type="protein sequence ID" value="KKK41624.1"/>
    <property type="molecule type" value="Genomic_DNA"/>
</dbReference>
<evidence type="ECO:0000313" key="1">
    <source>
        <dbReference type="EMBL" id="KKK41624.1"/>
    </source>
</evidence>
<organism evidence="1">
    <name type="scientific">marine sediment metagenome</name>
    <dbReference type="NCBI Taxonomy" id="412755"/>
    <lineage>
        <taxon>unclassified sequences</taxon>
        <taxon>metagenomes</taxon>
        <taxon>ecological metagenomes</taxon>
    </lineage>
</organism>
<sequence>METDSFWVNDFIELKLVGAKTIIYVANIEFMICKTLLLNIPLNKVSSYDGIQSIDDIEETIERMETIEFEIPPEVEFWAHCSVWHEAVWLNMGT</sequence>